<comment type="cofactor">
    <cofactor evidence="1">
        <name>[4Fe-4S] cluster</name>
        <dbReference type="ChEBI" id="CHEBI:49883"/>
    </cofactor>
</comment>
<dbReference type="SUPFAM" id="SSF102114">
    <property type="entry name" value="Radical SAM enzymes"/>
    <property type="match status" value="1"/>
</dbReference>
<feature type="domain" description="Radical SAM core" evidence="17">
    <location>
        <begin position="141"/>
        <end position="371"/>
    </location>
</feature>
<evidence type="ECO:0000256" key="10">
    <source>
        <dbReference type="ARBA" id="ARBA00023004"/>
    </source>
</evidence>
<evidence type="ECO:0000256" key="8">
    <source>
        <dbReference type="ARBA" id="ARBA00022694"/>
    </source>
</evidence>
<feature type="domain" description="MTTase N-terminal" evidence="16">
    <location>
        <begin position="1"/>
        <end position="113"/>
    </location>
</feature>
<dbReference type="NCBIfam" id="TIGR01579">
    <property type="entry name" value="MiaB-like-C"/>
    <property type="match status" value="1"/>
</dbReference>
<evidence type="ECO:0000256" key="2">
    <source>
        <dbReference type="ARBA" id="ARBA00002399"/>
    </source>
</evidence>
<dbReference type="Proteomes" id="UP000070560">
    <property type="component" value="Chromosome"/>
</dbReference>
<dbReference type="Pfam" id="PF00919">
    <property type="entry name" value="UPF0004"/>
    <property type="match status" value="1"/>
</dbReference>
<evidence type="ECO:0000256" key="7">
    <source>
        <dbReference type="ARBA" id="ARBA00022691"/>
    </source>
</evidence>
<keyword evidence="9" id="KW-0479">Metal-binding</keyword>
<evidence type="ECO:0000256" key="14">
    <source>
        <dbReference type="ARBA" id="ARBA00061574"/>
    </source>
</evidence>
<comment type="similarity">
    <text evidence="14">Belongs to the methylthiotransferase family. MtaB subfamily.</text>
</comment>
<accession>A0A7U4QIF5</accession>
<evidence type="ECO:0000256" key="1">
    <source>
        <dbReference type="ARBA" id="ARBA00001966"/>
    </source>
</evidence>
<evidence type="ECO:0000256" key="13">
    <source>
        <dbReference type="ARBA" id="ARBA00051661"/>
    </source>
</evidence>
<evidence type="ECO:0000256" key="9">
    <source>
        <dbReference type="ARBA" id="ARBA00022723"/>
    </source>
</evidence>
<dbReference type="GO" id="GO:0032259">
    <property type="term" value="P:methylation"/>
    <property type="evidence" value="ECO:0007669"/>
    <property type="project" value="UniProtKB-KW"/>
</dbReference>
<dbReference type="InterPro" id="IPR020612">
    <property type="entry name" value="Methylthiotransferase_CS"/>
</dbReference>
<dbReference type="InterPro" id="IPR006638">
    <property type="entry name" value="Elp3/MiaA/NifB-like_rSAM"/>
</dbReference>
<evidence type="ECO:0000256" key="4">
    <source>
        <dbReference type="ARBA" id="ARBA00022485"/>
    </source>
</evidence>
<dbReference type="InterPro" id="IPR007197">
    <property type="entry name" value="rSAM"/>
</dbReference>
<dbReference type="PROSITE" id="PS51449">
    <property type="entry name" value="MTTASE_N"/>
    <property type="match status" value="1"/>
</dbReference>
<dbReference type="FunFam" id="3.40.50.12160:FF:000004">
    <property type="entry name" value="Threonylcarbamoyladenosine tRNA methylthiotransferase MtaB"/>
    <property type="match status" value="1"/>
</dbReference>
<dbReference type="PROSITE" id="PS51918">
    <property type="entry name" value="RADICAL_SAM"/>
    <property type="match status" value="1"/>
</dbReference>
<dbReference type="GO" id="GO:0035598">
    <property type="term" value="F:tRNA (N(6)-L-threonylcarbamoyladenosine(37)-C(2))-methylthiotransferase activity"/>
    <property type="evidence" value="ECO:0007669"/>
    <property type="project" value="UniProtKB-EC"/>
</dbReference>
<dbReference type="FunFam" id="3.80.30.20:FF:000001">
    <property type="entry name" value="tRNA-2-methylthio-N(6)-dimethylallyladenosine synthase 2"/>
    <property type="match status" value="1"/>
</dbReference>
<dbReference type="OrthoDB" id="9805215at2"/>
<gene>
    <name evidence="18" type="ORF">HS1_000137</name>
</gene>
<dbReference type="EC" id="2.8.4.5" evidence="3"/>
<dbReference type="InterPro" id="IPR006467">
    <property type="entry name" value="MiaB-like_bact"/>
</dbReference>
<dbReference type="AlphaFoldDB" id="A0A7U4QIF5"/>
<dbReference type="KEGG" id="daw:HS1_000137"/>
<sequence length="435" mass="49879">MNIAIFTIGCKVNQYESDSLASLFKKKGYSIIDNIEKAHICIVNTCTVTHRADYDSRRLLRQIIKKNPQAICVATGCYAQIAYKKLAQIKGIDYIVGNKEKAELIKLLPYLKKQSFPQILVEKNPTTLDTLVCFPPSDGDTIKRTRAYLKIQDGCDAFCSYCIVPYARGRARSLSPEEVIKHIYYLQNQGFKELVLCGIHLGEYGKDLSPPISFLSLLKLLKDQGLNLRIRLSSMNPAEINYQFIELFENWPNLCPHLHISLQSGSENILQKMGRPYTIDKFKEIVLDLKYSFPYLAIGVDIIVGFPGETERDFLQTYNLIKEMPVSYCHIFSYSDRPGTKSAKMKEKVPLEIIKKRVKALRQLDKNKRAQFFKENMGRTVQVLIEQKVDGFSKGHSENYISVYMEEKTEINQIIPVKLIDYFHDGVYGKIHKGE</sequence>
<comment type="catalytic activity">
    <reaction evidence="13">
        <text>N(6)-L-threonylcarbamoyladenosine(37) in tRNA + (sulfur carrier)-SH + AH2 + 2 S-adenosyl-L-methionine = 2-methylsulfanyl-N(6)-L-threonylcarbamoyladenosine(37) in tRNA + (sulfur carrier)-H + 5'-deoxyadenosine + L-methionine + A + S-adenosyl-L-homocysteine + 2 H(+)</text>
        <dbReference type="Rhea" id="RHEA:37075"/>
        <dbReference type="Rhea" id="RHEA-COMP:10163"/>
        <dbReference type="Rhea" id="RHEA-COMP:11092"/>
        <dbReference type="Rhea" id="RHEA-COMP:14737"/>
        <dbReference type="Rhea" id="RHEA-COMP:14739"/>
        <dbReference type="ChEBI" id="CHEBI:13193"/>
        <dbReference type="ChEBI" id="CHEBI:15378"/>
        <dbReference type="ChEBI" id="CHEBI:17319"/>
        <dbReference type="ChEBI" id="CHEBI:17499"/>
        <dbReference type="ChEBI" id="CHEBI:29917"/>
        <dbReference type="ChEBI" id="CHEBI:57844"/>
        <dbReference type="ChEBI" id="CHEBI:57856"/>
        <dbReference type="ChEBI" id="CHEBI:59789"/>
        <dbReference type="ChEBI" id="CHEBI:64428"/>
        <dbReference type="ChEBI" id="CHEBI:74418"/>
        <dbReference type="ChEBI" id="CHEBI:74420"/>
        <dbReference type="EC" id="2.8.4.5"/>
    </reaction>
</comment>
<dbReference type="InterPro" id="IPR005839">
    <property type="entry name" value="Methylthiotransferase"/>
</dbReference>
<keyword evidence="4" id="KW-0004">4Fe-4S</keyword>
<evidence type="ECO:0000256" key="12">
    <source>
        <dbReference type="ARBA" id="ARBA00031213"/>
    </source>
</evidence>
<organism evidence="18 19">
    <name type="scientific">Desulfofervidus auxilii</name>
    <dbReference type="NCBI Taxonomy" id="1621989"/>
    <lineage>
        <taxon>Bacteria</taxon>
        <taxon>Pseudomonadati</taxon>
        <taxon>Thermodesulfobacteriota</taxon>
        <taxon>Candidatus Desulfofervidia</taxon>
        <taxon>Candidatus Desulfofervidales</taxon>
        <taxon>Candidatus Desulfofervidaceae</taxon>
        <taxon>Candidatus Desulfofervidus</taxon>
    </lineage>
</organism>
<keyword evidence="5" id="KW-0963">Cytoplasm</keyword>
<dbReference type="RefSeq" id="WP_066060262.1">
    <property type="nucleotide sequence ID" value="NZ_CP013015.1"/>
</dbReference>
<dbReference type="CDD" id="cd01335">
    <property type="entry name" value="Radical_SAM"/>
    <property type="match status" value="1"/>
</dbReference>
<keyword evidence="6 18" id="KW-0808">Transferase</keyword>
<dbReference type="EMBL" id="CP013015">
    <property type="protein sequence ID" value="AMM39943.1"/>
    <property type="molecule type" value="Genomic_DNA"/>
</dbReference>
<keyword evidence="10" id="KW-0408">Iron</keyword>
<evidence type="ECO:0000313" key="18">
    <source>
        <dbReference type="EMBL" id="AMM39943.1"/>
    </source>
</evidence>
<dbReference type="InterPro" id="IPR013848">
    <property type="entry name" value="Methylthiotransferase_N"/>
</dbReference>
<evidence type="ECO:0000313" key="19">
    <source>
        <dbReference type="Proteomes" id="UP000070560"/>
    </source>
</evidence>
<keyword evidence="11" id="KW-0411">Iron-sulfur</keyword>
<dbReference type="SFLD" id="SFLDS00029">
    <property type="entry name" value="Radical_SAM"/>
    <property type="match status" value="1"/>
</dbReference>
<dbReference type="Pfam" id="PF04055">
    <property type="entry name" value="Radical_SAM"/>
    <property type="match status" value="1"/>
</dbReference>
<dbReference type="GO" id="GO:0008168">
    <property type="term" value="F:methyltransferase activity"/>
    <property type="evidence" value="ECO:0007669"/>
    <property type="project" value="UniProtKB-KW"/>
</dbReference>
<evidence type="ECO:0000256" key="15">
    <source>
        <dbReference type="ARBA" id="ARBA00069898"/>
    </source>
</evidence>
<keyword evidence="8" id="KW-0819">tRNA processing</keyword>
<dbReference type="InterPro" id="IPR023404">
    <property type="entry name" value="rSAM_horseshoe"/>
</dbReference>
<dbReference type="GO" id="GO:0051539">
    <property type="term" value="F:4 iron, 4 sulfur cluster binding"/>
    <property type="evidence" value="ECO:0007669"/>
    <property type="project" value="UniProtKB-KW"/>
</dbReference>
<dbReference type="Gene3D" id="3.80.30.20">
    <property type="entry name" value="tm_1862 like domain"/>
    <property type="match status" value="1"/>
</dbReference>
<protein>
    <recommendedName>
        <fullName evidence="15">Threonylcarbamoyladenosine tRNA methylthiotransferase MtaB</fullName>
        <ecNumber evidence="3">2.8.4.5</ecNumber>
    </recommendedName>
    <alternativeName>
        <fullName evidence="12">tRNA-t(6)A37 methylthiotransferase</fullName>
    </alternativeName>
</protein>
<evidence type="ECO:0000256" key="5">
    <source>
        <dbReference type="ARBA" id="ARBA00022490"/>
    </source>
</evidence>
<keyword evidence="18" id="KW-0489">Methyltransferase</keyword>
<evidence type="ECO:0000256" key="6">
    <source>
        <dbReference type="ARBA" id="ARBA00022679"/>
    </source>
</evidence>
<dbReference type="InterPro" id="IPR038135">
    <property type="entry name" value="Methylthiotransferase_N_sf"/>
</dbReference>
<dbReference type="SFLD" id="SFLDG01061">
    <property type="entry name" value="methylthiotransferase"/>
    <property type="match status" value="1"/>
</dbReference>
<evidence type="ECO:0000256" key="3">
    <source>
        <dbReference type="ARBA" id="ARBA00013273"/>
    </source>
</evidence>
<dbReference type="NCBIfam" id="TIGR00089">
    <property type="entry name" value="MiaB/RimO family radical SAM methylthiotransferase"/>
    <property type="match status" value="1"/>
</dbReference>
<evidence type="ECO:0000256" key="11">
    <source>
        <dbReference type="ARBA" id="ARBA00023014"/>
    </source>
</evidence>
<keyword evidence="19" id="KW-1185">Reference proteome</keyword>
<dbReference type="InterPro" id="IPR058240">
    <property type="entry name" value="rSAM_sf"/>
</dbReference>
<proteinExistence type="inferred from homology"/>
<reference evidence="18 19" key="1">
    <citation type="submission" date="2015-10" db="EMBL/GenBank/DDBJ databases">
        <title>Candidatus Desulfofervidus auxilii, a hydrogenotrophic sulfate-reducing bacterium involved in the thermophilic anaerobic oxidation of methane.</title>
        <authorList>
            <person name="Krukenberg V."/>
            <person name="Richter M."/>
            <person name="Wegener G."/>
        </authorList>
    </citation>
    <scope>NUCLEOTIDE SEQUENCE [LARGE SCALE GENOMIC DNA]</scope>
    <source>
        <strain evidence="18 19">HS1</strain>
    </source>
</reference>
<comment type="function">
    <text evidence="2">Catalyzes the methylthiolation of N6-threonylcarbamoyladenosine (t(6)A), leading to the formation of 2-methylthio-N6-threonylcarbamoyladenosine (ms(2)t(6)A) at position 37 in tRNAs that read codons beginning with adenine.</text>
</comment>
<dbReference type="SMART" id="SM00729">
    <property type="entry name" value="Elp3"/>
    <property type="match status" value="1"/>
</dbReference>
<evidence type="ECO:0000259" key="17">
    <source>
        <dbReference type="PROSITE" id="PS51918"/>
    </source>
</evidence>
<dbReference type="PANTHER" id="PTHR11918:SF45">
    <property type="entry name" value="THREONYLCARBAMOYLADENOSINE TRNA METHYLTHIOTRANSFERASE"/>
    <property type="match status" value="1"/>
</dbReference>
<evidence type="ECO:0000259" key="16">
    <source>
        <dbReference type="PROSITE" id="PS51449"/>
    </source>
</evidence>
<dbReference type="Gene3D" id="3.40.50.12160">
    <property type="entry name" value="Methylthiotransferase, N-terminal domain"/>
    <property type="match status" value="1"/>
</dbReference>
<keyword evidence="7" id="KW-0949">S-adenosyl-L-methionine</keyword>
<dbReference type="SFLD" id="SFLDG01082">
    <property type="entry name" value="B12-binding_domain_containing"/>
    <property type="match status" value="1"/>
</dbReference>
<dbReference type="PROSITE" id="PS01278">
    <property type="entry name" value="MTTASE_RADICAL"/>
    <property type="match status" value="1"/>
</dbReference>
<dbReference type="PANTHER" id="PTHR11918">
    <property type="entry name" value="RADICAL SAM PROTEINS"/>
    <property type="match status" value="1"/>
</dbReference>
<name>A0A7U4QIF5_DESA2</name>
<dbReference type="GO" id="GO:0046872">
    <property type="term" value="F:metal ion binding"/>
    <property type="evidence" value="ECO:0007669"/>
    <property type="project" value="UniProtKB-KW"/>
</dbReference>